<evidence type="ECO:0000256" key="1">
    <source>
        <dbReference type="SAM" id="MobiDB-lite"/>
    </source>
</evidence>
<dbReference type="AlphaFoldDB" id="G4CHM4"/>
<dbReference type="Proteomes" id="UP000003019">
    <property type="component" value="Unassembled WGS sequence"/>
</dbReference>
<gene>
    <name evidence="2" type="ORF">HMPREF9371_1113</name>
</gene>
<sequence length="179" mass="20293">MITAAVFGLTHVSAFADEAELRRDIEQNRHAIENQAKKLDEFDKVLKNHGDRIKEISDTADTNAQTALQAHILASQNEQLARHQQETLLALGKADQQINNQLKQQAEHIRAHDTALEQAKQQNQQTQEQVARHSANLSRIDQKLERQAENLTGQAQSLEQLKQRTESQANQVRQNQQAI</sequence>
<accession>G4CHM4</accession>
<organism evidence="2 3">
    <name type="scientific">Neisseria shayeganii 871</name>
    <dbReference type="NCBI Taxonomy" id="1032488"/>
    <lineage>
        <taxon>Bacteria</taxon>
        <taxon>Pseudomonadati</taxon>
        <taxon>Pseudomonadota</taxon>
        <taxon>Betaproteobacteria</taxon>
        <taxon>Neisseriales</taxon>
        <taxon>Neisseriaceae</taxon>
        <taxon>Neisseria</taxon>
    </lineage>
</organism>
<protein>
    <submittedName>
        <fullName evidence="2">Uncharacterized protein</fullName>
    </submittedName>
</protein>
<name>G4CHM4_9NEIS</name>
<dbReference type="PATRIC" id="fig|1032488.3.peg.1045"/>
<reference evidence="2 3" key="1">
    <citation type="submission" date="2011-05" db="EMBL/GenBank/DDBJ databases">
        <authorList>
            <person name="Muzny D."/>
            <person name="Qin X."/>
            <person name="Deng J."/>
            <person name="Jiang H."/>
            <person name="Liu Y."/>
            <person name="Qu J."/>
            <person name="Song X.-Z."/>
            <person name="Zhang L."/>
            <person name="Thornton R."/>
            <person name="Coyle M."/>
            <person name="Francisco L."/>
            <person name="Jackson L."/>
            <person name="Javaid M."/>
            <person name="Korchina V."/>
            <person name="Kovar C."/>
            <person name="Mata R."/>
            <person name="Mathew T."/>
            <person name="Ngo R."/>
            <person name="Nguyen L."/>
            <person name="Nguyen N."/>
            <person name="Okwuonu G."/>
            <person name="Ongeri F."/>
            <person name="Pham C."/>
            <person name="Simmons D."/>
            <person name="Wilczek-Boney K."/>
            <person name="Hale W."/>
            <person name="Jakkamsetti A."/>
            <person name="Pham P."/>
            <person name="Ruth R."/>
            <person name="San Lucas F."/>
            <person name="Warren J."/>
            <person name="Zhang J."/>
            <person name="Zhao Z."/>
            <person name="Zhou C."/>
            <person name="Zhu D."/>
            <person name="Lee S."/>
            <person name="Bess C."/>
            <person name="Blankenburg K."/>
            <person name="Forbes L."/>
            <person name="Fu Q."/>
            <person name="Gubbala S."/>
            <person name="Hirani K."/>
            <person name="Jayaseelan J.C."/>
            <person name="Lara F."/>
            <person name="Munidasa M."/>
            <person name="Palculict T."/>
            <person name="Patil S."/>
            <person name="Pu L.-L."/>
            <person name="Saada N."/>
            <person name="Tang L."/>
            <person name="Weissenberger G."/>
            <person name="Zhu Y."/>
            <person name="Hemphill L."/>
            <person name="Shang Y."/>
            <person name="Youmans B."/>
            <person name="Ayvaz T."/>
            <person name="Ross M."/>
            <person name="Santibanez J."/>
            <person name="Aqrawi P."/>
            <person name="Gross S."/>
            <person name="Joshi V."/>
            <person name="Fowler G."/>
            <person name="Nazareth L."/>
            <person name="Reid J."/>
            <person name="Worley K."/>
            <person name="Petrosino J."/>
            <person name="Highlander S."/>
            <person name="Gibbs R."/>
        </authorList>
    </citation>
    <scope>NUCLEOTIDE SEQUENCE [LARGE SCALE GENOMIC DNA]</scope>
    <source>
        <strain evidence="2 3">871</strain>
    </source>
</reference>
<evidence type="ECO:0000313" key="2">
    <source>
        <dbReference type="EMBL" id="EGY52689.1"/>
    </source>
</evidence>
<comment type="caution">
    <text evidence="2">The sequence shown here is derived from an EMBL/GenBank/DDBJ whole genome shotgun (WGS) entry which is preliminary data.</text>
</comment>
<dbReference type="HOGENOM" id="CLU_1501955_0_0_4"/>
<feature type="region of interest" description="Disordered" evidence="1">
    <location>
        <begin position="160"/>
        <end position="179"/>
    </location>
</feature>
<keyword evidence="3" id="KW-1185">Reference proteome</keyword>
<dbReference type="EMBL" id="AGAY01000042">
    <property type="protein sequence ID" value="EGY52689.1"/>
    <property type="molecule type" value="Genomic_DNA"/>
</dbReference>
<proteinExistence type="predicted"/>
<evidence type="ECO:0000313" key="3">
    <source>
        <dbReference type="Proteomes" id="UP000003019"/>
    </source>
</evidence>